<dbReference type="GO" id="GO:0003700">
    <property type="term" value="F:DNA-binding transcription factor activity"/>
    <property type="evidence" value="ECO:0007669"/>
    <property type="project" value="UniProtKB-UniRule"/>
</dbReference>
<evidence type="ECO:0000256" key="4">
    <source>
        <dbReference type="ARBA" id="ARBA00023015"/>
    </source>
</evidence>
<dbReference type="InterPro" id="IPR003444">
    <property type="entry name" value="MraZ"/>
</dbReference>
<comment type="similarity">
    <text evidence="7">Belongs to the MraZ family.</text>
</comment>
<evidence type="ECO:0000256" key="3">
    <source>
        <dbReference type="ARBA" id="ARBA00022737"/>
    </source>
</evidence>
<evidence type="ECO:0000259" key="8">
    <source>
        <dbReference type="PROSITE" id="PS51740"/>
    </source>
</evidence>
<comment type="subunit">
    <text evidence="7">Forms oligomers.</text>
</comment>
<dbReference type="GO" id="GO:0005737">
    <property type="term" value="C:cytoplasm"/>
    <property type="evidence" value="ECO:0007669"/>
    <property type="project" value="UniProtKB-UniRule"/>
</dbReference>
<accession>A0A3P3XGL6</accession>
<dbReference type="InterPro" id="IPR035644">
    <property type="entry name" value="MraZ_C"/>
</dbReference>
<keyword evidence="4 7" id="KW-0805">Transcription regulation</keyword>
<reference evidence="9" key="1">
    <citation type="submission" date="2017-02" db="EMBL/GenBank/DDBJ databases">
        <authorList>
            <person name="Regsiter A."/>
            <person name="William W."/>
        </authorList>
    </citation>
    <scope>NUCLEOTIDE SEQUENCE</scope>
    <source>
        <strain evidence="9">Bib</strain>
    </source>
</reference>
<dbReference type="InterPro" id="IPR035642">
    <property type="entry name" value="MraZ_N"/>
</dbReference>
<feature type="domain" description="SpoVT-AbrB" evidence="8">
    <location>
        <begin position="79"/>
        <end position="122"/>
    </location>
</feature>
<dbReference type="CDD" id="cd16321">
    <property type="entry name" value="MraZ_C"/>
    <property type="match status" value="1"/>
</dbReference>
<organism evidence="9">
    <name type="scientific">uncultured spirochete</name>
    <dbReference type="NCBI Taxonomy" id="156406"/>
    <lineage>
        <taxon>Bacteria</taxon>
        <taxon>Pseudomonadati</taxon>
        <taxon>Spirochaetota</taxon>
        <taxon>Spirochaetia</taxon>
        <taxon>Spirochaetales</taxon>
        <taxon>environmental samples</taxon>
    </lineage>
</organism>
<dbReference type="AlphaFoldDB" id="A0A3P3XGL6"/>
<keyword evidence="5 7" id="KW-0238">DNA-binding</keyword>
<keyword evidence="6 7" id="KW-0804">Transcription</keyword>
<dbReference type="HAMAP" id="MF_01008">
    <property type="entry name" value="MraZ"/>
    <property type="match status" value="1"/>
</dbReference>
<evidence type="ECO:0000256" key="6">
    <source>
        <dbReference type="ARBA" id="ARBA00023163"/>
    </source>
</evidence>
<dbReference type="GO" id="GO:0009295">
    <property type="term" value="C:nucleoid"/>
    <property type="evidence" value="ECO:0007669"/>
    <property type="project" value="UniProtKB-SubCell"/>
</dbReference>
<evidence type="ECO:0000256" key="2">
    <source>
        <dbReference type="ARBA" id="ARBA00022490"/>
    </source>
</evidence>
<evidence type="ECO:0000256" key="1">
    <source>
        <dbReference type="ARBA" id="ARBA00013860"/>
    </source>
</evidence>
<dbReference type="PANTHER" id="PTHR34701">
    <property type="entry name" value="TRANSCRIPTIONAL REGULATOR MRAZ"/>
    <property type="match status" value="1"/>
</dbReference>
<evidence type="ECO:0000256" key="7">
    <source>
        <dbReference type="HAMAP-Rule" id="MF_01008"/>
    </source>
</evidence>
<dbReference type="GO" id="GO:0000976">
    <property type="term" value="F:transcription cis-regulatory region binding"/>
    <property type="evidence" value="ECO:0007669"/>
    <property type="project" value="TreeGrafter"/>
</dbReference>
<name>A0A3P3XGL6_9SPIR</name>
<dbReference type="PROSITE" id="PS51740">
    <property type="entry name" value="SPOVT_ABRB"/>
    <property type="match status" value="2"/>
</dbReference>
<dbReference type="PANTHER" id="PTHR34701:SF1">
    <property type="entry name" value="TRANSCRIPTIONAL REGULATOR MRAZ"/>
    <property type="match status" value="1"/>
</dbReference>
<keyword evidence="2 7" id="KW-0963">Cytoplasm</keyword>
<sequence length="147" mass="16670">MKLLTGEFKNMLDEKGRLSLPARLRSDLPSSLVLTQGVDTCLWLFAPEEWEELSQRILASTSLFQARSRLIQRRIIAPAQEVEVDKLGRISIPQSLRDWAGLSKECIILGISRYVEIWDSQRYQAYLAENQSEFLSAAEELGGLTLS</sequence>
<dbReference type="InterPro" id="IPR007159">
    <property type="entry name" value="SpoVT-AbrB_dom"/>
</dbReference>
<feature type="domain" description="SpoVT-AbrB" evidence="8">
    <location>
        <begin position="7"/>
        <end position="49"/>
    </location>
</feature>
<dbReference type="CDD" id="cd16320">
    <property type="entry name" value="MraZ_N"/>
    <property type="match status" value="1"/>
</dbReference>
<dbReference type="Gene3D" id="3.40.1550.20">
    <property type="entry name" value="Transcriptional regulator MraZ domain"/>
    <property type="match status" value="1"/>
</dbReference>
<dbReference type="SUPFAM" id="SSF89447">
    <property type="entry name" value="AbrB/MazE/MraZ-like"/>
    <property type="match status" value="1"/>
</dbReference>
<dbReference type="NCBIfam" id="TIGR00242">
    <property type="entry name" value="division/cell wall cluster transcriptional repressor MraZ"/>
    <property type="match status" value="1"/>
</dbReference>
<dbReference type="EMBL" id="FWDM01000005">
    <property type="protein sequence ID" value="SLM10363.1"/>
    <property type="molecule type" value="Genomic_DNA"/>
</dbReference>
<proteinExistence type="inferred from homology"/>
<dbReference type="Pfam" id="PF02381">
    <property type="entry name" value="MraZ"/>
    <property type="match status" value="2"/>
</dbReference>
<dbReference type="InterPro" id="IPR037914">
    <property type="entry name" value="SpoVT-AbrB_sf"/>
</dbReference>
<gene>
    <name evidence="7 9" type="primary">mraZ</name>
    <name evidence="9" type="ORF">SPIROBIBN47_130065</name>
</gene>
<evidence type="ECO:0000256" key="5">
    <source>
        <dbReference type="ARBA" id="ARBA00023125"/>
    </source>
</evidence>
<protein>
    <recommendedName>
        <fullName evidence="1 7">Transcriptional regulator MraZ</fullName>
    </recommendedName>
</protein>
<dbReference type="InterPro" id="IPR038619">
    <property type="entry name" value="MraZ_sf"/>
</dbReference>
<dbReference type="GO" id="GO:2000143">
    <property type="term" value="P:negative regulation of DNA-templated transcription initiation"/>
    <property type="evidence" value="ECO:0007669"/>
    <property type="project" value="TreeGrafter"/>
</dbReference>
<comment type="subcellular location">
    <subcellularLocation>
        <location evidence="7">Cytoplasm</location>
        <location evidence="7">Nucleoid</location>
    </subcellularLocation>
</comment>
<dbReference type="InterPro" id="IPR020603">
    <property type="entry name" value="MraZ_dom"/>
</dbReference>
<evidence type="ECO:0000313" key="9">
    <source>
        <dbReference type="EMBL" id="SLM10363.1"/>
    </source>
</evidence>
<keyword evidence="3" id="KW-0677">Repeat</keyword>